<gene>
    <name evidence="4" type="ORF">DN53_05555</name>
</gene>
<evidence type="ECO:0000259" key="3">
    <source>
        <dbReference type="PROSITE" id="PS01124"/>
    </source>
</evidence>
<dbReference type="InterPro" id="IPR009057">
    <property type="entry name" value="Homeodomain-like_sf"/>
</dbReference>
<dbReference type="GO" id="GO:0003700">
    <property type="term" value="F:DNA-binding transcription factor activity"/>
    <property type="evidence" value="ECO:0007669"/>
    <property type="project" value="InterPro"/>
</dbReference>
<dbReference type="Gene3D" id="3.30.450.20">
    <property type="entry name" value="PAS domain"/>
    <property type="match status" value="1"/>
</dbReference>
<comment type="caution">
    <text evidence="4">The sequence shown here is derived from an EMBL/GenBank/DDBJ whole genome shotgun (WGS) entry which is preliminary data.</text>
</comment>
<organism evidence="4 5">
    <name type="scientific">Flagellimonas olearia</name>
    <dbReference type="NCBI Taxonomy" id="552546"/>
    <lineage>
        <taxon>Bacteria</taxon>
        <taxon>Pseudomonadati</taxon>
        <taxon>Bacteroidota</taxon>
        <taxon>Flavobacteriia</taxon>
        <taxon>Flavobacteriales</taxon>
        <taxon>Flavobacteriaceae</taxon>
        <taxon>Flagellimonas</taxon>
    </lineage>
</organism>
<keyword evidence="1" id="KW-0805">Transcription regulation</keyword>
<dbReference type="EMBL" id="JJMP01000010">
    <property type="protein sequence ID" value="RYC50389.1"/>
    <property type="molecule type" value="Genomic_DNA"/>
</dbReference>
<dbReference type="SMART" id="SM00342">
    <property type="entry name" value="HTH_ARAC"/>
    <property type="match status" value="1"/>
</dbReference>
<evidence type="ECO:0000313" key="5">
    <source>
        <dbReference type="Proteomes" id="UP000290261"/>
    </source>
</evidence>
<dbReference type="CDD" id="cd00130">
    <property type="entry name" value="PAS"/>
    <property type="match status" value="1"/>
</dbReference>
<name>A0A444VI07_9FLAO</name>
<dbReference type="PANTHER" id="PTHR47893:SF1">
    <property type="entry name" value="REGULATORY PROTEIN PCHR"/>
    <property type="match status" value="1"/>
</dbReference>
<dbReference type="SUPFAM" id="SSF46689">
    <property type="entry name" value="Homeodomain-like"/>
    <property type="match status" value="2"/>
</dbReference>
<dbReference type="GO" id="GO:0043565">
    <property type="term" value="F:sequence-specific DNA binding"/>
    <property type="evidence" value="ECO:0007669"/>
    <property type="project" value="InterPro"/>
</dbReference>
<evidence type="ECO:0000313" key="4">
    <source>
        <dbReference type="EMBL" id="RYC50389.1"/>
    </source>
</evidence>
<proteinExistence type="predicted"/>
<dbReference type="InterPro" id="IPR035965">
    <property type="entry name" value="PAS-like_dom_sf"/>
</dbReference>
<keyword evidence="2" id="KW-0804">Transcription</keyword>
<keyword evidence="5" id="KW-1185">Reference proteome</keyword>
<dbReference type="InterPro" id="IPR018060">
    <property type="entry name" value="HTH_AraC"/>
</dbReference>
<dbReference type="AlphaFoldDB" id="A0A444VI07"/>
<accession>A0A444VI07</accession>
<dbReference type="InterPro" id="IPR000014">
    <property type="entry name" value="PAS"/>
</dbReference>
<dbReference type="InterPro" id="IPR053142">
    <property type="entry name" value="PchR_regulatory_protein"/>
</dbReference>
<reference evidence="4 5" key="1">
    <citation type="submission" date="2014-04" db="EMBL/GenBank/DDBJ databases">
        <title>Whole genome of Muricauda olearia.</title>
        <authorList>
            <person name="Zhang X.-H."/>
            <person name="Tang K."/>
        </authorList>
    </citation>
    <scope>NUCLEOTIDE SEQUENCE [LARGE SCALE GENOMIC DNA]</scope>
    <source>
        <strain evidence="4 5">Th120</strain>
    </source>
</reference>
<dbReference type="Pfam" id="PF13426">
    <property type="entry name" value="PAS_9"/>
    <property type="match status" value="1"/>
</dbReference>
<dbReference type="SUPFAM" id="SSF55785">
    <property type="entry name" value="PYP-like sensor domain (PAS domain)"/>
    <property type="match status" value="1"/>
</dbReference>
<dbReference type="Gene3D" id="1.10.10.60">
    <property type="entry name" value="Homeodomain-like"/>
    <property type="match status" value="1"/>
</dbReference>
<dbReference type="Pfam" id="PF12833">
    <property type="entry name" value="HTH_18"/>
    <property type="match status" value="1"/>
</dbReference>
<sequence length="320" mass="36999">MDRPENKERLDRIYAQLLKIANGNFSYQIERSDKNDVLEALTFLVNSATEEIKDAFMHQGFVNIHDSYRHIVQMFFELDGSGRIQRTNDTVVEMLDHPIGELAGLPFTALLSPDSQKGWSKVIKVSQSHSIWEMTVSLDFATPSGLTLPTHCHIICFPKANGEKRRIIVTCFDMVQNKGVHEKRLKNNIERKLRSHKLLPKTTKKETAILHIMDVENLRTAEQYIMDNLDRPLPPIKVLALICGTNEFKFKKGFKELYGMTVFQFQKNERLRKAHILIEHSNRTISAIAKMVGFKKGNHLAREFRKRYGYSPTELRMLSK</sequence>
<protein>
    <recommendedName>
        <fullName evidence="3">HTH araC/xylS-type domain-containing protein</fullName>
    </recommendedName>
</protein>
<feature type="domain" description="HTH araC/xylS-type" evidence="3">
    <location>
        <begin position="219"/>
        <end position="318"/>
    </location>
</feature>
<dbReference type="Proteomes" id="UP000290261">
    <property type="component" value="Unassembled WGS sequence"/>
</dbReference>
<evidence type="ECO:0000256" key="2">
    <source>
        <dbReference type="ARBA" id="ARBA00023163"/>
    </source>
</evidence>
<dbReference type="PANTHER" id="PTHR47893">
    <property type="entry name" value="REGULATORY PROTEIN PCHR"/>
    <property type="match status" value="1"/>
</dbReference>
<evidence type="ECO:0000256" key="1">
    <source>
        <dbReference type="ARBA" id="ARBA00023015"/>
    </source>
</evidence>
<dbReference type="RefSeq" id="WP_129655976.1">
    <property type="nucleotide sequence ID" value="NZ_ML142914.1"/>
</dbReference>
<dbReference type="PROSITE" id="PS01124">
    <property type="entry name" value="HTH_ARAC_FAMILY_2"/>
    <property type="match status" value="1"/>
</dbReference>